<keyword evidence="4" id="KW-1185">Reference proteome</keyword>
<accession>V3Z4R2</accession>
<name>V3Z4R2_LOTGI</name>
<keyword evidence="1" id="KW-0106">Calcium</keyword>
<dbReference type="RefSeq" id="XP_009063919.1">
    <property type="nucleotide sequence ID" value="XM_009065671.1"/>
</dbReference>
<dbReference type="KEGG" id="lgi:LOTGIDRAFT_229487"/>
<dbReference type="EMBL" id="KB203274">
    <property type="protein sequence ID" value="ESO85683.1"/>
    <property type="molecule type" value="Genomic_DNA"/>
</dbReference>
<dbReference type="CTD" id="20248021"/>
<reference evidence="3 4" key="1">
    <citation type="journal article" date="2013" name="Nature">
        <title>Insights into bilaterian evolution from three spiralian genomes.</title>
        <authorList>
            <person name="Simakov O."/>
            <person name="Marletaz F."/>
            <person name="Cho S.J."/>
            <person name="Edsinger-Gonzales E."/>
            <person name="Havlak P."/>
            <person name="Hellsten U."/>
            <person name="Kuo D.H."/>
            <person name="Larsson T."/>
            <person name="Lv J."/>
            <person name="Arendt D."/>
            <person name="Savage R."/>
            <person name="Osoegawa K."/>
            <person name="de Jong P."/>
            <person name="Grimwood J."/>
            <person name="Chapman J.A."/>
            <person name="Shapiro H."/>
            <person name="Aerts A."/>
            <person name="Otillar R.P."/>
            <person name="Terry A.Y."/>
            <person name="Boore J.L."/>
            <person name="Grigoriev I.V."/>
            <person name="Lindberg D.R."/>
            <person name="Seaver E.C."/>
            <person name="Weisblat D.A."/>
            <person name="Putnam N.H."/>
            <person name="Rokhsar D.S."/>
        </authorList>
    </citation>
    <scope>NUCLEOTIDE SEQUENCE [LARGE SCALE GENOMIC DNA]</scope>
</reference>
<evidence type="ECO:0000256" key="1">
    <source>
        <dbReference type="ARBA" id="ARBA00022837"/>
    </source>
</evidence>
<evidence type="ECO:0000313" key="4">
    <source>
        <dbReference type="Proteomes" id="UP000030746"/>
    </source>
</evidence>
<dbReference type="Proteomes" id="UP000030746">
    <property type="component" value="Unassembled WGS sequence"/>
</dbReference>
<evidence type="ECO:0000313" key="3">
    <source>
        <dbReference type="EMBL" id="ESO85683.1"/>
    </source>
</evidence>
<evidence type="ECO:0008006" key="5">
    <source>
        <dbReference type="Google" id="ProtNLM"/>
    </source>
</evidence>
<dbReference type="HOGENOM" id="CLU_2280581_0_0_1"/>
<evidence type="ECO:0000256" key="2">
    <source>
        <dbReference type="SAM" id="SignalP"/>
    </source>
</evidence>
<dbReference type="InterPro" id="IPR011992">
    <property type="entry name" value="EF-hand-dom_pair"/>
</dbReference>
<feature type="signal peptide" evidence="2">
    <location>
        <begin position="1"/>
        <end position="21"/>
    </location>
</feature>
<dbReference type="PROSITE" id="PS00018">
    <property type="entry name" value="EF_HAND_1"/>
    <property type="match status" value="1"/>
</dbReference>
<dbReference type="SUPFAM" id="SSF47473">
    <property type="entry name" value="EF-hand"/>
    <property type="match status" value="1"/>
</dbReference>
<dbReference type="AlphaFoldDB" id="V3Z4R2"/>
<organism evidence="3 4">
    <name type="scientific">Lottia gigantea</name>
    <name type="common">Giant owl limpet</name>
    <dbReference type="NCBI Taxonomy" id="225164"/>
    <lineage>
        <taxon>Eukaryota</taxon>
        <taxon>Metazoa</taxon>
        <taxon>Spiralia</taxon>
        <taxon>Lophotrochozoa</taxon>
        <taxon>Mollusca</taxon>
        <taxon>Gastropoda</taxon>
        <taxon>Patellogastropoda</taxon>
        <taxon>Lottioidea</taxon>
        <taxon>Lottiidae</taxon>
        <taxon>Lottia</taxon>
    </lineage>
</organism>
<gene>
    <name evidence="3" type="ORF">LOTGIDRAFT_229487</name>
</gene>
<keyword evidence="2" id="KW-0732">Signal</keyword>
<sequence>MKCMLILVVILVVATLPQTEAGWRRFVRWLRTPIPGSDYGKKRNAEERGVVEEVTKEEFAATTGLTGAELDLYFNELDENDNGVLDGDEIMEASILYAKFSD</sequence>
<proteinExistence type="predicted"/>
<feature type="chain" id="PRO_5004715737" description="EF-hand domain-containing protein" evidence="2">
    <location>
        <begin position="22"/>
        <end position="102"/>
    </location>
</feature>
<dbReference type="InterPro" id="IPR018247">
    <property type="entry name" value="EF_Hand_1_Ca_BS"/>
</dbReference>
<protein>
    <recommendedName>
        <fullName evidence="5">EF-hand domain-containing protein</fullName>
    </recommendedName>
</protein>
<dbReference type="GeneID" id="20248021"/>